<keyword evidence="8" id="KW-0378">Hydrolase</keyword>
<comment type="pathway">
    <text evidence="2">Lipid metabolism; sphingolipid metabolism.</text>
</comment>
<keyword evidence="12" id="KW-0443">Lipid metabolism</keyword>
<keyword evidence="17" id="KW-1185">Reference proteome</keyword>
<evidence type="ECO:0000313" key="16">
    <source>
        <dbReference type="EMBL" id="KAH3728484.1"/>
    </source>
</evidence>
<dbReference type="SUPFAM" id="SSF56219">
    <property type="entry name" value="DNase I-like"/>
    <property type="match status" value="1"/>
</dbReference>
<keyword evidence="13 14" id="KW-0472">Membrane</keyword>
<keyword evidence="11 14" id="KW-1133">Transmembrane helix</keyword>
<feature type="transmembrane region" description="Helical" evidence="14">
    <location>
        <begin position="344"/>
        <end position="362"/>
    </location>
</feature>
<dbReference type="InterPro" id="IPR005135">
    <property type="entry name" value="Endo/exonuclease/phosphatase"/>
</dbReference>
<dbReference type="GO" id="GO:0006665">
    <property type="term" value="P:sphingolipid metabolic process"/>
    <property type="evidence" value="ECO:0007669"/>
    <property type="project" value="UniProtKB-KW"/>
</dbReference>
<proteinExistence type="inferred from homology"/>
<dbReference type="PANTHER" id="PTHR16320">
    <property type="entry name" value="SPHINGOMYELINASE FAMILY MEMBER"/>
    <property type="match status" value="1"/>
</dbReference>
<evidence type="ECO:0000256" key="1">
    <source>
        <dbReference type="ARBA" id="ARBA00004141"/>
    </source>
</evidence>
<evidence type="ECO:0000256" key="11">
    <source>
        <dbReference type="ARBA" id="ARBA00022989"/>
    </source>
</evidence>
<dbReference type="Gene3D" id="3.60.10.10">
    <property type="entry name" value="Endonuclease/exonuclease/phosphatase"/>
    <property type="match status" value="1"/>
</dbReference>
<keyword evidence="10" id="KW-0746">Sphingolipid metabolism</keyword>
<reference evidence="16" key="1">
    <citation type="journal article" date="2019" name="bioRxiv">
        <title>The Genome of the Zebra Mussel, Dreissena polymorpha: A Resource for Invasive Species Research.</title>
        <authorList>
            <person name="McCartney M.A."/>
            <person name="Auch B."/>
            <person name="Kono T."/>
            <person name="Mallez S."/>
            <person name="Zhang Y."/>
            <person name="Obille A."/>
            <person name="Becker A."/>
            <person name="Abrahante J.E."/>
            <person name="Garbe J."/>
            <person name="Badalamenti J.P."/>
            <person name="Herman A."/>
            <person name="Mangelson H."/>
            <person name="Liachko I."/>
            <person name="Sullivan S."/>
            <person name="Sone E.D."/>
            <person name="Koren S."/>
            <person name="Silverstein K.A.T."/>
            <person name="Beckman K.B."/>
            <person name="Gohl D.M."/>
        </authorList>
    </citation>
    <scope>NUCLEOTIDE SEQUENCE</scope>
    <source>
        <strain evidence="16">Duluth1</strain>
        <tissue evidence="16">Whole animal</tissue>
    </source>
</reference>
<comment type="similarity">
    <text evidence="4">Belongs to the neutral sphingomyelinase family.</text>
</comment>
<accession>A0A9D4HR82</accession>
<evidence type="ECO:0000256" key="14">
    <source>
        <dbReference type="SAM" id="Phobius"/>
    </source>
</evidence>
<dbReference type="InterPro" id="IPR036691">
    <property type="entry name" value="Endo/exonu/phosph_ase_sf"/>
</dbReference>
<dbReference type="GO" id="GO:0016020">
    <property type="term" value="C:membrane"/>
    <property type="evidence" value="ECO:0007669"/>
    <property type="project" value="UniProtKB-SubCell"/>
</dbReference>
<evidence type="ECO:0000256" key="5">
    <source>
        <dbReference type="ARBA" id="ARBA00012369"/>
    </source>
</evidence>
<evidence type="ECO:0000313" key="17">
    <source>
        <dbReference type="Proteomes" id="UP000828390"/>
    </source>
</evidence>
<dbReference type="GO" id="GO:0004767">
    <property type="term" value="F:sphingomyelin phosphodiesterase activity"/>
    <property type="evidence" value="ECO:0007669"/>
    <property type="project" value="UniProtKB-EC"/>
</dbReference>
<dbReference type="OrthoDB" id="387657at2759"/>
<evidence type="ECO:0000256" key="4">
    <source>
        <dbReference type="ARBA" id="ARBA00006335"/>
    </source>
</evidence>
<evidence type="ECO:0000259" key="15">
    <source>
        <dbReference type="Pfam" id="PF03372"/>
    </source>
</evidence>
<evidence type="ECO:0000256" key="2">
    <source>
        <dbReference type="ARBA" id="ARBA00004760"/>
    </source>
</evidence>
<evidence type="ECO:0000256" key="10">
    <source>
        <dbReference type="ARBA" id="ARBA00022919"/>
    </source>
</evidence>
<keyword evidence="6 14" id="KW-0812">Transmembrane</keyword>
<evidence type="ECO:0000256" key="7">
    <source>
        <dbReference type="ARBA" id="ARBA00022723"/>
    </source>
</evidence>
<dbReference type="PANTHER" id="PTHR16320:SF24">
    <property type="entry name" value="PHOSPHODIESTERASE, PUTATIVE-RELATED"/>
    <property type="match status" value="1"/>
</dbReference>
<dbReference type="GO" id="GO:0046872">
    <property type="term" value="F:metal ion binding"/>
    <property type="evidence" value="ECO:0007669"/>
    <property type="project" value="UniProtKB-KW"/>
</dbReference>
<gene>
    <name evidence="16" type="ORF">DPMN_054441</name>
</gene>
<evidence type="ECO:0000256" key="9">
    <source>
        <dbReference type="ARBA" id="ARBA00022842"/>
    </source>
</evidence>
<sequence>MSTKSVINVLTLNCWGVPVPFACQKRSERIPAIGDTVAKSSYDVVMFQEIWHKGDFEILKTKLVNKFPYSHYYYSGSIGSGLCLFSKWPIQQTFYHKFDPNGYAHKVQHGDWFGGKGVGMATINVDGLHVHVYVTHIHAEYDRENDEYLAHRVAQSFSLSQLVKLTSQSADLTLVCGDLNLEPVDLGYSLIRCNACLNDAWLEKKSSSTSNKEGLTCDCRSNNFCKNKVSAGKRIDYILYRAGKDCVVSVEECNVTMGTIPGKDFNYSDHEGVEAVIVMEKRQGAGQCQKPKGLSPLLEDSLQVINKGLNKTQANRRFFIIFAVISCILAYLVTIVHIPYPLDFFVTFFKVALVLATGFGVLQSLIMIRSEVHGLEAAREDIKKLLESSRD</sequence>
<evidence type="ECO:0000256" key="6">
    <source>
        <dbReference type="ARBA" id="ARBA00022692"/>
    </source>
</evidence>
<organism evidence="16 17">
    <name type="scientific">Dreissena polymorpha</name>
    <name type="common">Zebra mussel</name>
    <name type="synonym">Mytilus polymorpha</name>
    <dbReference type="NCBI Taxonomy" id="45954"/>
    <lineage>
        <taxon>Eukaryota</taxon>
        <taxon>Metazoa</taxon>
        <taxon>Spiralia</taxon>
        <taxon>Lophotrochozoa</taxon>
        <taxon>Mollusca</taxon>
        <taxon>Bivalvia</taxon>
        <taxon>Autobranchia</taxon>
        <taxon>Heteroconchia</taxon>
        <taxon>Euheterodonta</taxon>
        <taxon>Imparidentia</taxon>
        <taxon>Neoheterodontei</taxon>
        <taxon>Myida</taxon>
        <taxon>Dreissenoidea</taxon>
        <taxon>Dreissenidae</taxon>
        <taxon>Dreissena</taxon>
    </lineage>
</organism>
<evidence type="ECO:0000256" key="12">
    <source>
        <dbReference type="ARBA" id="ARBA00023098"/>
    </source>
</evidence>
<evidence type="ECO:0000256" key="3">
    <source>
        <dbReference type="ARBA" id="ARBA00004991"/>
    </source>
</evidence>
<dbReference type="EMBL" id="JAIWYP010000012">
    <property type="protein sequence ID" value="KAH3728484.1"/>
    <property type="molecule type" value="Genomic_DNA"/>
</dbReference>
<feature type="domain" description="Endonuclease/exonuclease/phosphatase" evidence="15">
    <location>
        <begin position="10"/>
        <end position="270"/>
    </location>
</feature>
<keyword evidence="7" id="KW-0479">Metal-binding</keyword>
<evidence type="ECO:0000256" key="13">
    <source>
        <dbReference type="ARBA" id="ARBA00023136"/>
    </source>
</evidence>
<dbReference type="Proteomes" id="UP000828390">
    <property type="component" value="Unassembled WGS sequence"/>
</dbReference>
<keyword evidence="9" id="KW-0460">Magnesium</keyword>
<reference evidence="16" key="2">
    <citation type="submission" date="2020-11" db="EMBL/GenBank/DDBJ databases">
        <authorList>
            <person name="McCartney M.A."/>
            <person name="Auch B."/>
            <person name="Kono T."/>
            <person name="Mallez S."/>
            <person name="Becker A."/>
            <person name="Gohl D.M."/>
            <person name="Silverstein K.A.T."/>
            <person name="Koren S."/>
            <person name="Bechman K.B."/>
            <person name="Herman A."/>
            <person name="Abrahante J.E."/>
            <person name="Garbe J."/>
        </authorList>
    </citation>
    <scope>NUCLEOTIDE SEQUENCE</scope>
    <source>
        <strain evidence="16">Duluth1</strain>
        <tissue evidence="16">Whole animal</tissue>
    </source>
</reference>
<name>A0A9D4HR82_DREPO</name>
<comment type="pathway">
    <text evidence="3">Sphingolipid metabolism.</text>
</comment>
<dbReference type="InterPro" id="IPR038772">
    <property type="entry name" value="Sph/SMPD2-like"/>
</dbReference>
<comment type="caution">
    <text evidence="16">The sequence shown here is derived from an EMBL/GenBank/DDBJ whole genome shotgun (WGS) entry which is preliminary data.</text>
</comment>
<protein>
    <recommendedName>
        <fullName evidence="5">sphingomyelin phosphodiesterase</fullName>
        <ecNumber evidence="5">3.1.4.12</ecNumber>
    </recommendedName>
</protein>
<dbReference type="AlphaFoldDB" id="A0A9D4HR82"/>
<comment type="subcellular location">
    <subcellularLocation>
        <location evidence="1">Membrane</location>
        <topology evidence="1">Multi-pass membrane protein</topology>
    </subcellularLocation>
</comment>
<dbReference type="Pfam" id="PF03372">
    <property type="entry name" value="Exo_endo_phos"/>
    <property type="match status" value="1"/>
</dbReference>
<dbReference type="EC" id="3.1.4.12" evidence="5"/>
<evidence type="ECO:0000256" key="8">
    <source>
        <dbReference type="ARBA" id="ARBA00022801"/>
    </source>
</evidence>
<feature type="transmembrane region" description="Helical" evidence="14">
    <location>
        <begin position="318"/>
        <end position="338"/>
    </location>
</feature>